<protein>
    <recommendedName>
        <fullName evidence="2">Gamma-glutamyl kinase</fullName>
    </recommendedName>
</protein>
<dbReference type="Gene3D" id="3.40.50.300">
    <property type="entry name" value="P-loop containing nucleotide triphosphate hydrolases"/>
    <property type="match status" value="1"/>
</dbReference>
<evidence type="ECO:0000313" key="1">
    <source>
        <dbReference type="EMBL" id="VAV95467.1"/>
    </source>
</evidence>
<gene>
    <name evidence="1" type="ORF">MNBD_ALPHA07-677</name>
</gene>
<evidence type="ECO:0008006" key="2">
    <source>
        <dbReference type="Google" id="ProtNLM"/>
    </source>
</evidence>
<dbReference type="InterPro" id="IPR027417">
    <property type="entry name" value="P-loop_NTPase"/>
</dbReference>
<dbReference type="SUPFAM" id="SSF52540">
    <property type="entry name" value="P-loop containing nucleoside triphosphate hydrolases"/>
    <property type="match status" value="1"/>
</dbReference>
<reference evidence="1" key="1">
    <citation type="submission" date="2018-06" db="EMBL/GenBank/DDBJ databases">
        <authorList>
            <person name="Zhirakovskaya E."/>
        </authorList>
    </citation>
    <scope>NUCLEOTIDE SEQUENCE</scope>
</reference>
<dbReference type="AlphaFoldDB" id="A0A3B0RTF5"/>
<accession>A0A3B0RTF5</accession>
<proteinExistence type="predicted"/>
<dbReference type="EMBL" id="UOEG01000133">
    <property type="protein sequence ID" value="VAV95467.1"/>
    <property type="molecule type" value="Genomic_DNA"/>
</dbReference>
<organism evidence="1">
    <name type="scientific">hydrothermal vent metagenome</name>
    <dbReference type="NCBI Taxonomy" id="652676"/>
    <lineage>
        <taxon>unclassified sequences</taxon>
        <taxon>metagenomes</taxon>
        <taxon>ecological metagenomes</taxon>
    </lineage>
</organism>
<sequence length="209" mass="23602">MLVFSKAKLVLLSVPKTGTTAYQAALAPLASMIVSDPPELKHAPVFRYNRFFRPMLEKFINENLDVMAVMREPISWLGSWYRYRRRDFMKGHPNATHDISFDDFVTAYMRGKKPGFANVGSQAKFLEPAGNGTAATHVFRYEDQAGITAFLERRLETTLTTTRHNVSPDMPVHLTADVEAKLRRKCADEFTLWNSIGADGSYKPLPRSG</sequence>
<name>A0A3B0RTF5_9ZZZZ</name>